<dbReference type="Proteomes" id="UP001328107">
    <property type="component" value="Unassembled WGS sequence"/>
</dbReference>
<organism evidence="2 3">
    <name type="scientific">Pristionchus mayeri</name>
    <dbReference type="NCBI Taxonomy" id="1317129"/>
    <lineage>
        <taxon>Eukaryota</taxon>
        <taxon>Metazoa</taxon>
        <taxon>Ecdysozoa</taxon>
        <taxon>Nematoda</taxon>
        <taxon>Chromadorea</taxon>
        <taxon>Rhabditida</taxon>
        <taxon>Rhabditina</taxon>
        <taxon>Diplogasteromorpha</taxon>
        <taxon>Diplogasteroidea</taxon>
        <taxon>Neodiplogasteridae</taxon>
        <taxon>Pristionchus</taxon>
    </lineage>
</organism>
<dbReference type="EMBL" id="BTRK01000004">
    <property type="protein sequence ID" value="GMR50339.1"/>
    <property type="molecule type" value="Genomic_DNA"/>
</dbReference>
<feature type="compositionally biased region" description="Acidic residues" evidence="1">
    <location>
        <begin position="63"/>
        <end position="75"/>
    </location>
</feature>
<protein>
    <submittedName>
        <fullName evidence="2">Uncharacterized protein</fullName>
    </submittedName>
</protein>
<reference evidence="3" key="1">
    <citation type="submission" date="2022-10" db="EMBL/GenBank/DDBJ databases">
        <title>Genome assembly of Pristionchus species.</title>
        <authorList>
            <person name="Yoshida K."/>
            <person name="Sommer R.J."/>
        </authorList>
    </citation>
    <scope>NUCLEOTIDE SEQUENCE [LARGE SCALE GENOMIC DNA]</scope>
    <source>
        <strain evidence="3">RS5460</strain>
    </source>
</reference>
<gene>
    <name evidence="2" type="ORF">PMAYCL1PPCAC_20534</name>
</gene>
<feature type="non-terminal residue" evidence="2">
    <location>
        <position position="1"/>
    </location>
</feature>
<name>A0AAN5I3I3_9BILA</name>
<dbReference type="AlphaFoldDB" id="A0AAN5I3I3"/>
<keyword evidence="3" id="KW-1185">Reference proteome</keyword>
<proteinExistence type="predicted"/>
<evidence type="ECO:0000256" key="1">
    <source>
        <dbReference type="SAM" id="MobiDB-lite"/>
    </source>
</evidence>
<evidence type="ECO:0000313" key="3">
    <source>
        <dbReference type="Proteomes" id="UP001328107"/>
    </source>
</evidence>
<feature type="region of interest" description="Disordered" evidence="1">
    <location>
        <begin position="1"/>
        <end position="82"/>
    </location>
</feature>
<comment type="caution">
    <text evidence="2">The sequence shown here is derived from an EMBL/GenBank/DDBJ whole genome shotgun (WGS) entry which is preliminary data.</text>
</comment>
<accession>A0AAN5I3I3</accession>
<evidence type="ECO:0000313" key="2">
    <source>
        <dbReference type="EMBL" id="GMR50339.1"/>
    </source>
</evidence>
<sequence>IPDDAFACLNDSSAARDAANPDQRLQPAIMDGVTQHQGEFYDSETEGDDRRNSHSARVAAQAEEQEEDIDEEMEESFMSSEI</sequence>